<dbReference type="EC" id="2.6.1.42" evidence="11"/>
<dbReference type="AlphaFoldDB" id="A0AAI9T7C0"/>
<organism evidence="12 13">
    <name type="scientific">Penicillium thymicola</name>
    <dbReference type="NCBI Taxonomy" id="293382"/>
    <lineage>
        <taxon>Eukaryota</taxon>
        <taxon>Fungi</taxon>
        <taxon>Dikarya</taxon>
        <taxon>Ascomycota</taxon>
        <taxon>Pezizomycotina</taxon>
        <taxon>Eurotiomycetes</taxon>
        <taxon>Eurotiomycetidae</taxon>
        <taxon>Eurotiales</taxon>
        <taxon>Aspergillaceae</taxon>
        <taxon>Penicillium</taxon>
    </lineage>
</organism>
<evidence type="ECO:0000256" key="1">
    <source>
        <dbReference type="ARBA" id="ARBA00001933"/>
    </source>
</evidence>
<proteinExistence type="inferred from homology"/>
<dbReference type="SUPFAM" id="SSF56752">
    <property type="entry name" value="D-aminoacid aminotransferase-like PLP-dependent enzymes"/>
    <property type="match status" value="1"/>
</dbReference>
<dbReference type="GO" id="GO:0009098">
    <property type="term" value="P:L-leucine biosynthetic process"/>
    <property type="evidence" value="ECO:0007669"/>
    <property type="project" value="TreeGrafter"/>
</dbReference>
<keyword evidence="5 11" id="KW-0808">Transferase</keyword>
<evidence type="ECO:0000256" key="6">
    <source>
        <dbReference type="ARBA" id="ARBA00022898"/>
    </source>
</evidence>
<comment type="catalytic activity">
    <reaction evidence="11">
        <text>L-valine + 2-oxoglutarate = 3-methyl-2-oxobutanoate + L-glutamate</text>
        <dbReference type="Rhea" id="RHEA:24813"/>
        <dbReference type="ChEBI" id="CHEBI:11851"/>
        <dbReference type="ChEBI" id="CHEBI:16810"/>
        <dbReference type="ChEBI" id="CHEBI:29985"/>
        <dbReference type="ChEBI" id="CHEBI:57762"/>
        <dbReference type="EC" id="2.6.1.42"/>
    </reaction>
</comment>
<keyword evidence="6 10" id="KW-0663">Pyridoxal phosphate</keyword>
<dbReference type="EMBL" id="LACB01000856">
    <property type="protein sequence ID" value="KAJ9481234.1"/>
    <property type="molecule type" value="Genomic_DNA"/>
</dbReference>
<dbReference type="GO" id="GO:0005739">
    <property type="term" value="C:mitochondrion"/>
    <property type="evidence" value="ECO:0007669"/>
    <property type="project" value="TreeGrafter"/>
</dbReference>
<dbReference type="PANTHER" id="PTHR11825">
    <property type="entry name" value="SUBGROUP IIII AMINOTRANSFERASE"/>
    <property type="match status" value="1"/>
</dbReference>
<gene>
    <name evidence="12" type="ORF">VN97_g12259</name>
</gene>
<feature type="modified residue" description="N6-(pyridoxal phosphate)lysine" evidence="8">
    <location>
        <position position="207"/>
    </location>
</feature>
<dbReference type="PROSITE" id="PS00770">
    <property type="entry name" value="AA_TRANSFER_CLASS_4"/>
    <property type="match status" value="1"/>
</dbReference>
<keyword evidence="7 11" id="KW-0100">Branched-chain amino acid biosynthesis</keyword>
<dbReference type="InterPro" id="IPR043131">
    <property type="entry name" value="BCAT-like_N"/>
</dbReference>
<evidence type="ECO:0000256" key="2">
    <source>
        <dbReference type="ARBA" id="ARBA00009320"/>
    </source>
</evidence>
<dbReference type="GO" id="GO:0004084">
    <property type="term" value="F:branched-chain-amino-acid transaminase activity"/>
    <property type="evidence" value="ECO:0007669"/>
    <property type="project" value="UniProtKB-EC"/>
</dbReference>
<comment type="similarity">
    <text evidence="2 9">Belongs to the class-IV pyridoxal-phosphate-dependent aminotransferase family.</text>
</comment>
<reference evidence="12" key="2">
    <citation type="journal article" date="2016" name="Fungal Biol.">
        <title>Ochratoxin A production by Penicillium thymicola.</title>
        <authorList>
            <person name="Nguyen H.D.T."/>
            <person name="McMullin D.R."/>
            <person name="Ponomareva E."/>
            <person name="Riley R."/>
            <person name="Pomraning K.R."/>
            <person name="Baker S.E."/>
            <person name="Seifert K.A."/>
        </authorList>
    </citation>
    <scope>NUCLEOTIDE SEQUENCE</scope>
    <source>
        <strain evidence="12">DAOM 180753</strain>
    </source>
</reference>
<evidence type="ECO:0000256" key="7">
    <source>
        <dbReference type="ARBA" id="ARBA00023304"/>
    </source>
</evidence>
<keyword evidence="4 11" id="KW-0028">Amino-acid biosynthesis</keyword>
<name>A0AAI9T7C0_PENTH</name>
<evidence type="ECO:0000256" key="10">
    <source>
        <dbReference type="RuleBase" id="RU004516"/>
    </source>
</evidence>
<evidence type="ECO:0000256" key="4">
    <source>
        <dbReference type="ARBA" id="ARBA00022605"/>
    </source>
</evidence>
<evidence type="ECO:0000313" key="12">
    <source>
        <dbReference type="EMBL" id="KAJ9481234.1"/>
    </source>
</evidence>
<dbReference type="FunFam" id="3.20.10.10:FF:000004">
    <property type="entry name" value="Branched-chain-amino-acid aminotransferase"/>
    <property type="match status" value="1"/>
</dbReference>
<comment type="catalytic activity">
    <reaction evidence="11">
        <text>L-leucine + 2-oxoglutarate = 4-methyl-2-oxopentanoate + L-glutamate</text>
        <dbReference type="Rhea" id="RHEA:18321"/>
        <dbReference type="ChEBI" id="CHEBI:16810"/>
        <dbReference type="ChEBI" id="CHEBI:17865"/>
        <dbReference type="ChEBI" id="CHEBI:29985"/>
        <dbReference type="ChEBI" id="CHEBI:57427"/>
        <dbReference type="EC" id="2.6.1.42"/>
    </reaction>
</comment>
<dbReference type="Pfam" id="PF01063">
    <property type="entry name" value="Aminotran_4"/>
    <property type="match status" value="1"/>
</dbReference>
<comment type="caution">
    <text evidence="12">The sequence shown here is derived from an EMBL/GenBank/DDBJ whole genome shotgun (WGS) entry which is preliminary data.</text>
</comment>
<dbReference type="Gene3D" id="3.30.470.10">
    <property type="match status" value="1"/>
</dbReference>
<protein>
    <recommendedName>
        <fullName evidence="11">Branched-chain-amino-acid aminotransferase</fullName>
        <ecNumber evidence="11">2.6.1.42</ecNumber>
    </recommendedName>
</protein>
<dbReference type="GO" id="GO:0009099">
    <property type="term" value="P:L-valine biosynthetic process"/>
    <property type="evidence" value="ECO:0007669"/>
    <property type="project" value="TreeGrafter"/>
</dbReference>
<reference evidence="12" key="1">
    <citation type="submission" date="2015-06" db="EMBL/GenBank/DDBJ databases">
        <authorList>
            <person name="Nguyen H."/>
        </authorList>
    </citation>
    <scope>NUCLEOTIDE SEQUENCE</scope>
    <source>
        <strain evidence="12">DAOM 180753</strain>
    </source>
</reference>
<keyword evidence="3 11" id="KW-0032">Aminotransferase</keyword>
<comment type="catalytic activity">
    <reaction evidence="11">
        <text>L-isoleucine + 2-oxoglutarate = (S)-3-methyl-2-oxopentanoate + L-glutamate</text>
        <dbReference type="Rhea" id="RHEA:24801"/>
        <dbReference type="ChEBI" id="CHEBI:16810"/>
        <dbReference type="ChEBI" id="CHEBI:29985"/>
        <dbReference type="ChEBI" id="CHEBI:35146"/>
        <dbReference type="ChEBI" id="CHEBI:58045"/>
        <dbReference type="EC" id="2.6.1.42"/>
    </reaction>
</comment>
<dbReference type="InterPro" id="IPR005786">
    <property type="entry name" value="B_amino_transII"/>
</dbReference>
<dbReference type="Proteomes" id="UP001227192">
    <property type="component" value="Unassembled WGS sequence"/>
</dbReference>
<evidence type="ECO:0000256" key="5">
    <source>
        <dbReference type="ARBA" id="ARBA00022679"/>
    </source>
</evidence>
<dbReference type="InterPro" id="IPR001544">
    <property type="entry name" value="Aminotrans_IV"/>
</dbReference>
<evidence type="ECO:0000313" key="13">
    <source>
        <dbReference type="Proteomes" id="UP001227192"/>
    </source>
</evidence>
<comment type="cofactor">
    <cofactor evidence="1 10">
        <name>pyridoxal 5'-phosphate</name>
        <dbReference type="ChEBI" id="CHEBI:597326"/>
    </cofactor>
</comment>
<keyword evidence="13" id="KW-1185">Reference proteome</keyword>
<dbReference type="PIRSF" id="PIRSF006468">
    <property type="entry name" value="BCAT1"/>
    <property type="match status" value="1"/>
</dbReference>
<dbReference type="InterPro" id="IPR036038">
    <property type="entry name" value="Aminotransferase-like"/>
</dbReference>
<evidence type="ECO:0000256" key="3">
    <source>
        <dbReference type="ARBA" id="ARBA00022576"/>
    </source>
</evidence>
<evidence type="ECO:0000256" key="9">
    <source>
        <dbReference type="RuleBase" id="RU004106"/>
    </source>
</evidence>
<dbReference type="PANTHER" id="PTHR11825:SF69">
    <property type="entry name" value="BRANCHED-CHAIN-AMINO-ACID AMINOTRANSFERASE"/>
    <property type="match status" value="1"/>
</dbReference>
<evidence type="ECO:0000256" key="11">
    <source>
        <dbReference type="RuleBase" id="RU004517"/>
    </source>
</evidence>
<sequence>MDDVRPLDASKLTYAYTTVPREVPNAETLSNNKRTICTDHMIVASWNVESGWSVPELKPYGPFSLLPSASCLHYAYECFEGLKAYRGDDGKLRMFRTDRNARRLLMSAERISLPQADPDELEKLIYALLSVDGVKWLPKSRAGDFLYVRPTIIGTDSQLGVVRPTEALLYIIVGYMARMDKPTGGKRLLTNPDDMVRSWVGGFGYAKVGANYGPSVLATQEAFRQGYHQVLWLYGPKGDCTEAGGSNFFVIWKRKDGKKELITAPLDDQLILDGVTRRSCLDLARERLKDEVEVTERKFTICEIQEAATEGRLLESFAAGTAWFITPIALIHHRGNDIHIPTGPNGTPAGITGKIKGWLGDMMYGREEHEWARVVPEKELKV</sequence>
<accession>A0AAI9T7C0</accession>
<dbReference type="InterPro" id="IPR018300">
    <property type="entry name" value="Aminotrans_IV_CS"/>
</dbReference>
<evidence type="ECO:0000256" key="8">
    <source>
        <dbReference type="PIRSR" id="PIRSR006468-1"/>
    </source>
</evidence>
<dbReference type="Gene3D" id="3.20.10.10">
    <property type="entry name" value="D-amino Acid Aminotransferase, subunit A, domain 2"/>
    <property type="match status" value="1"/>
</dbReference>
<dbReference type="FunFam" id="3.30.470.10:FF:000012">
    <property type="entry name" value="Branched-chain-amino-acid aminotransferase"/>
    <property type="match status" value="1"/>
</dbReference>
<dbReference type="InterPro" id="IPR043132">
    <property type="entry name" value="BCAT-like_C"/>
</dbReference>